<keyword evidence="8" id="KW-0547">Nucleotide-binding</keyword>
<evidence type="ECO:0000256" key="3">
    <source>
        <dbReference type="ARBA" id="ARBA00023125"/>
    </source>
</evidence>
<dbReference type="AlphaFoldDB" id="A0A2J0L1I2"/>
<dbReference type="GO" id="GO:0009379">
    <property type="term" value="C:Holliday junction helicase complex"/>
    <property type="evidence" value="ECO:0007669"/>
    <property type="project" value="InterPro"/>
</dbReference>
<dbReference type="GO" id="GO:0048476">
    <property type="term" value="C:Holliday junction resolvase complex"/>
    <property type="evidence" value="ECO:0007669"/>
    <property type="project" value="UniProtKB-UniRule"/>
</dbReference>
<dbReference type="GO" id="GO:0000400">
    <property type="term" value="F:four-way junction DNA binding"/>
    <property type="evidence" value="ECO:0007669"/>
    <property type="project" value="UniProtKB-UniRule"/>
</dbReference>
<dbReference type="Gene3D" id="1.10.150.20">
    <property type="entry name" value="5' to 3' exonuclease, C-terminal subdomain"/>
    <property type="match status" value="1"/>
</dbReference>
<evidence type="ECO:0000256" key="5">
    <source>
        <dbReference type="ARBA" id="ARBA00023204"/>
    </source>
</evidence>
<keyword evidence="8" id="KW-0378">Hydrolase</keyword>
<protein>
    <recommendedName>
        <fullName evidence="6">Holliday junction branch migration complex subunit RuvA</fullName>
    </recommendedName>
</protein>
<feature type="region of interest" description="Domain III" evidence="6">
    <location>
        <begin position="157"/>
        <end position="208"/>
    </location>
</feature>
<dbReference type="CDD" id="cd14332">
    <property type="entry name" value="UBA_RuvA_C"/>
    <property type="match status" value="1"/>
</dbReference>
<evidence type="ECO:0000313" key="9">
    <source>
        <dbReference type="Proteomes" id="UP000230052"/>
    </source>
</evidence>
<dbReference type="GO" id="GO:0006281">
    <property type="term" value="P:DNA repair"/>
    <property type="evidence" value="ECO:0007669"/>
    <property type="project" value="UniProtKB-UniRule"/>
</dbReference>
<feature type="region of interest" description="Flexible linker" evidence="6">
    <location>
        <begin position="144"/>
        <end position="156"/>
    </location>
</feature>
<keyword evidence="4 6" id="KW-0233">DNA recombination</keyword>
<dbReference type="Proteomes" id="UP000230052">
    <property type="component" value="Unassembled WGS sequence"/>
</dbReference>
<sequence length="208" mass="23163">MISRISGTLREKRENSVIINVSGISYEVFIPDVIMKVLDGSIGADGKIELVTYHYLQMDPSRGVPFLVGFLNEVEKEFFEKFITVSGVGPKAAIRALALPISVIAKAIDENNLSLLKSLPGVGERKAREIVAKLQGKVGKFGLMQDGHISELPKPKDDIQNEALDVLLQLQYKRNEAKEMVSKAISRNPDIKTSEELLNEIYKQRKLI</sequence>
<proteinExistence type="inferred from homology"/>
<dbReference type="SMART" id="SM00278">
    <property type="entry name" value="HhH1"/>
    <property type="match status" value="2"/>
</dbReference>
<dbReference type="GO" id="GO:0005524">
    <property type="term" value="F:ATP binding"/>
    <property type="evidence" value="ECO:0007669"/>
    <property type="project" value="InterPro"/>
</dbReference>
<comment type="caution">
    <text evidence="6">Lacks conserved residue(s) required for the propagation of feature annotation.</text>
</comment>
<dbReference type="GO" id="GO:0006310">
    <property type="term" value="P:DNA recombination"/>
    <property type="evidence" value="ECO:0007669"/>
    <property type="project" value="UniProtKB-UniRule"/>
</dbReference>
<comment type="domain">
    <text evidence="6">Has three domains with a flexible linker between the domains II and III and assumes an 'L' shape. Domain III is highly mobile and contacts RuvB.</text>
</comment>
<dbReference type="SUPFAM" id="SSF50249">
    <property type="entry name" value="Nucleic acid-binding proteins"/>
    <property type="match status" value="1"/>
</dbReference>
<evidence type="ECO:0000256" key="4">
    <source>
        <dbReference type="ARBA" id="ARBA00023172"/>
    </source>
</evidence>
<keyword evidence="8" id="KW-0067">ATP-binding</keyword>
<comment type="caution">
    <text evidence="8">The sequence shown here is derived from an EMBL/GenBank/DDBJ whole genome shotgun (WGS) entry which is preliminary data.</text>
</comment>
<comment type="subcellular location">
    <subcellularLocation>
        <location evidence="6">Cytoplasm</location>
    </subcellularLocation>
</comment>
<dbReference type="InterPro" id="IPR010994">
    <property type="entry name" value="RuvA_2-like"/>
</dbReference>
<dbReference type="NCBIfam" id="TIGR00084">
    <property type="entry name" value="ruvA"/>
    <property type="match status" value="1"/>
</dbReference>
<evidence type="ECO:0000259" key="7">
    <source>
        <dbReference type="SMART" id="SM00278"/>
    </source>
</evidence>
<comment type="subunit">
    <text evidence="6">Homotetramer. Forms an RuvA(8)-RuvB(12)-Holliday junction (HJ) complex. HJ DNA is sandwiched between 2 RuvA tetramers; dsDNA enters through RuvA and exits via RuvB. An RuvB hexamer assembles on each DNA strand where it exits the tetramer. Each RuvB hexamer is contacted by two RuvA subunits (via domain III) on 2 adjacent RuvB subunits; this complex drives branch migration. In the full resolvosome a probable DNA-RuvA(4)-RuvB(12)-RuvC(2) complex forms which resolves the HJ.</text>
</comment>
<organism evidence="8 9">
    <name type="scientific">Candidatus Aquitaenariimonas noxiae</name>
    <dbReference type="NCBI Taxonomy" id="1974741"/>
    <lineage>
        <taxon>Bacteria</taxon>
        <taxon>Pseudomonadati</taxon>
        <taxon>Candidatus Omnitrophota</taxon>
        <taxon>Candidatus Aquitaenariimonas</taxon>
    </lineage>
</organism>
<accession>A0A2J0L1I2</accession>
<evidence type="ECO:0000256" key="1">
    <source>
        <dbReference type="ARBA" id="ARBA00022490"/>
    </source>
</evidence>
<dbReference type="GO" id="GO:0005737">
    <property type="term" value="C:cytoplasm"/>
    <property type="evidence" value="ECO:0007669"/>
    <property type="project" value="UniProtKB-SubCell"/>
</dbReference>
<reference evidence="8 9" key="1">
    <citation type="submission" date="2017-09" db="EMBL/GenBank/DDBJ databases">
        <title>Depth-based differentiation of microbial function through sediment-hosted aquifers and enrichment of novel symbionts in the deep terrestrial subsurface.</title>
        <authorList>
            <person name="Probst A.J."/>
            <person name="Ladd B."/>
            <person name="Jarett J.K."/>
            <person name="Geller-Mcgrath D.E."/>
            <person name="Sieber C.M."/>
            <person name="Emerson J.B."/>
            <person name="Anantharaman K."/>
            <person name="Thomas B.C."/>
            <person name="Malmstrom R."/>
            <person name="Stieglmeier M."/>
            <person name="Klingl A."/>
            <person name="Woyke T."/>
            <person name="Ryan C.M."/>
            <person name="Banfield J.F."/>
        </authorList>
    </citation>
    <scope>NUCLEOTIDE SEQUENCE [LARGE SCALE GENOMIC DNA]</scope>
    <source>
        <strain evidence="8">CG07_land_8_20_14_0_80_42_15</strain>
    </source>
</reference>
<gene>
    <name evidence="6" type="primary">ruvA</name>
    <name evidence="8" type="ORF">COS99_02565</name>
</gene>
<keyword evidence="3 6" id="KW-0238">DNA-binding</keyword>
<dbReference type="InterPro" id="IPR012340">
    <property type="entry name" value="NA-bd_OB-fold"/>
</dbReference>
<name>A0A2J0L1I2_9BACT</name>
<dbReference type="InterPro" id="IPR011114">
    <property type="entry name" value="RuvA_C"/>
</dbReference>
<feature type="domain" description="Helix-hairpin-helix DNA-binding motif class 1" evidence="7">
    <location>
        <begin position="114"/>
        <end position="133"/>
    </location>
</feature>
<comment type="function">
    <text evidence="6">The RuvA-RuvB-RuvC complex processes Holliday junction (HJ) DNA during genetic recombination and DNA repair, while the RuvA-RuvB complex plays an important role in the rescue of blocked DNA replication forks via replication fork reversal (RFR). RuvA specifically binds to HJ cruciform DNA, conferring on it an open structure. The RuvB hexamer acts as an ATP-dependent pump, pulling dsDNA into and through the RuvAB complex. HJ branch migration allows RuvC to scan DNA until it finds its consensus sequence, where it cleaves and resolves the cruciform DNA.</text>
</comment>
<keyword evidence="5 6" id="KW-0234">DNA repair</keyword>
<keyword evidence="1 6" id="KW-0963">Cytoplasm</keyword>
<dbReference type="Pfam" id="PF01330">
    <property type="entry name" value="RuvA_N"/>
    <property type="match status" value="1"/>
</dbReference>
<evidence type="ECO:0000313" key="8">
    <source>
        <dbReference type="EMBL" id="PIU41973.1"/>
    </source>
</evidence>
<dbReference type="InterPro" id="IPR013849">
    <property type="entry name" value="DNA_helicase_Holl-junc_RuvA_I"/>
</dbReference>
<comment type="similarity">
    <text evidence="6">Belongs to the RuvA family.</text>
</comment>
<dbReference type="GO" id="GO:0009378">
    <property type="term" value="F:four-way junction helicase activity"/>
    <property type="evidence" value="ECO:0007669"/>
    <property type="project" value="InterPro"/>
</dbReference>
<dbReference type="InterPro" id="IPR000085">
    <property type="entry name" value="RuvA"/>
</dbReference>
<dbReference type="HAMAP" id="MF_00031">
    <property type="entry name" value="DNA_HJ_migration_RuvA"/>
    <property type="match status" value="1"/>
</dbReference>
<keyword evidence="8" id="KW-0347">Helicase</keyword>
<dbReference type="Gene3D" id="2.40.50.140">
    <property type="entry name" value="Nucleic acid-binding proteins"/>
    <property type="match status" value="1"/>
</dbReference>
<dbReference type="InterPro" id="IPR003583">
    <property type="entry name" value="Hlx-hairpin-Hlx_DNA-bd_motif"/>
</dbReference>
<evidence type="ECO:0000256" key="6">
    <source>
        <dbReference type="HAMAP-Rule" id="MF_00031"/>
    </source>
</evidence>
<keyword evidence="2 6" id="KW-0227">DNA damage</keyword>
<feature type="domain" description="Helix-hairpin-helix DNA-binding motif class 1" evidence="7">
    <location>
        <begin position="80"/>
        <end position="99"/>
    </location>
</feature>
<dbReference type="Pfam" id="PF14520">
    <property type="entry name" value="HHH_5"/>
    <property type="match status" value="1"/>
</dbReference>
<dbReference type="EMBL" id="PEWV01000025">
    <property type="protein sequence ID" value="PIU41973.1"/>
    <property type="molecule type" value="Genomic_DNA"/>
</dbReference>
<dbReference type="SUPFAM" id="SSF47781">
    <property type="entry name" value="RuvA domain 2-like"/>
    <property type="match status" value="1"/>
</dbReference>
<evidence type="ECO:0000256" key="2">
    <source>
        <dbReference type="ARBA" id="ARBA00022763"/>
    </source>
</evidence>